<evidence type="ECO:0000313" key="2">
    <source>
        <dbReference type="EMBL" id="GMH12061.1"/>
    </source>
</evidence>
<evidence type="ECO:0000256" key="1">
    <source>
        <dbReference type="SAM" id="MobiDB-lite"/>
    </source>
</evidence>
<feature type="region of interest" description="Disordered" evidence="1">
    <location>
        <begin position="79"/>
        <end position="98"/>
    </location>
</feature>
<feature type="compositionally biased region" description="Gly residues" evidence="1">
    <location>
        <begin position="79"/>
        <end position="91"/>
    </location>
</feature>
<dbReference type="EMBL" id="BSYO01000011">
    <property type="protein sequence ID" value="GMH12061.1"/>
    <property type="molecule type" value="Genomic_DNA"/>
</dbReference>
<sequence length="98" mass="9212">MVKEYAFRSNHDVSIKNAGFPSTILTTKRVQPPQPTNINQACTGAGELPTPGLVGLFVGGTAVVTAGGGGGGVTAAGGGGGGVTAAGGGDDGVTAAGD</sequence>
<reference evidence="2" key="1">
    <citation type="submission" date="2023-05" db="EMBL/GenBank/DDBJ databases">
        <title>Nepenthes gracilis genome sequencing.</title>
        <authorList>
            <person name="Fukushima K."/>
        </authorList>
    </citation>
    <scope>NUCLEOTIDE SEQUENCE</scope>
    <source>
        <strain evidence="2">SING2019-196</strain>
    </source>
</reference>
<dbReference type="AlphaFoldDB" id="A0AAD3XPT4"/>
<dbReference type="Proteomes" id="UP001279734">
    <property type="component" value="Unassembled WGS sequence"/>
</dbReference>
<accession>A0AAD3XPT4</accession>
<protein>
    <submittedName>
        <fullName evidence="2">Uncharacterized protein</fullName>
    </submittedName>
</protein>
<proteinExistence type="predicted"/>
<name>A0AAD3XPT4_NEPGR</name>
<comment type="caution">
    <text evidence="2">The sequence shown here is derived from an EMBL/GenBank/DDBJ whole genome shotgun (WGS) entry which is preliminary data.</text>
</comment>
<evidence type="ECO:0000313" key="3">
    <source>
        <dbReference type="Proteomes" id="UP001279734"/>
    </source>
</evidence>
<keyword evidence="3" id="KW-1185">Reference proteome</keyword>
<organism evidence="2 3">
    <name type="scientific">Nepenthes gracilis</name>
    <name type="common">Slender pitcher plant</name>
    <dbReference type="NCBI Taxonomy" id="150966"/>
    <lineage>
        <taxon>Eukaryota</taxon>
        <taxon>Viridiplantae</taxon>
        <taxon>Streptophyta</taxon>
        <taxon>Embryophyta</taxon>
        <taxon>Tracheophyta</taxon>
        <taxon>Spermatophyta</taxon>
        <taxon>Magnoliopsida</taxon>
        <taxon>eudicotyledons</taxon>
        <taxon>Gunneridae</taxon>
        <taxon>Pentapetalae</taxon>
        <taxon>Caryophyllales</taxon>
        <taxon>Nepenthaceae</taxon>
        <taxon>Nepenthes</taxon>
    </lineage>
</organism>
<gene>
    <name evidence="2" type="ORF">Nepgr_013902</name>
</gene>